<sequence length="395" mass="46552">MITIPMLQNLYQYQYYNLFKSHDIPNYNKRAGEEGKTSAARYRMIHKIMTEELVTGNLTPRVVDEFLFENLYYSNMNYHFVYRLSEFVHDFNTPTDVITQFFNENSSLNWDKLLTEESGSSLLTLRLDTEDNHLIGIKMLLKIDTIRTRKFEEQDVYAGIYIDLLHNLVSFRFNLSQLERISKEPLAIISELKNLLCATSVSGLLFEPLRININSLNETAARKCIFNLFEELSLEAEQILNAHTPPETEDKIKEFLTTMRLRTITGDYIQQIKAVLYQEISTKIRGSVFEKGWIFRFVFREGLTTRASSRTDDSGPIYGSKIYWHLKELIFKERELYEAGFSWYLPWLKNGEPDSILVRMESRNDSIILNYYRNTTFRRGDKERYVLQQINANLQ</sequence>
<proteinExistence type="predicted"/>
<dbReference type="EMBL" id="JQCR01000001">
    <property type="protein sequence ID" value="KGE21100.1"/>
    <property type="molecule type" value="Genomic_DNA"/>
</dbReference>
<evidence type="ECO:0000313" key="2">
    <source>
        <dbReference type="EMBL" id="KGE21100.1"/>
    </source>
</evidence>
<evidence type="ECO:0000313" key="1">
    <source>
        <dbReference type="EMBL" id="KGE16238.1"/>
    </source>
</evidence>
<comment type="caution">
    <text evidence="1">The sequence shown here is derived from an EMBL/GenBank/DDBJ whole genome shotgun (WGS) entry which is preliminary data.</text>
</comment>
<gene>
    <name evidence="2" type="ORF">PWYN_02900</name>
    <name evidence="1" type="ORF">PWYN_15870</name>
</gene>
<protein>
    <submittedName>
        <fullName evidence="1">Uncharacterized protein</fullName>
    </submittedName>
</protein>
<dbReference type="eggNOG" id="ENOG503070X">
    <property type="taxonomic scope" value="Bacteria"/>
</dbReference>
<dbReference type="EMBL" id="JQCR01000003">
    <property type="protein sequence ID" value="KGE16238.1"/>
    <property type="molecule type" value="Genomic_DNA"/>
</dbReference>
<dbReference type="OrthoDB" id="2599301at2"/>
<dbReference type="STRING" id="268407.PWYN_02900"/>
<dbReference type="RefSeq" id="WP_036648048.1">
    <property type="nucleotide sequence ID" value="NZ_JQCR01000001.1"/>
</dbReference>
<dbReference type="AlphaFoldDB" id="A0A098M2N2"/>
<organism evidence="1 3">
    <name type="scientific">Paenibacillus wynnii</name>
    <dbReference type="NCBI Taxonomy" id="268407"/>
    <lineage>
        <taxon>Bacteria</taxon>
        <taxon>Bacillati</taxon>
        <taxon>Bacillota</taxon>
        <taxon>Bacilli</taxon>
        <taxon>Bacillales</taxon>
        <taxon>Paenibacillaceae</taxon>
        <taxon>Paenibacillus</taxon>
    </lineage>
</organism>
<dbReference type="Proteomes" id="UP000029734">
    <property type="component" value="Unassembled WGS sequence"/>
</dbReference>
<reference evidence="1 3" key="2">
    <citation type="submission" date="2014-10" db="EMBL/GenBank/DDBJ databases">
        <title>Comparative genomics of the Paenibacillus odorifer group.</title>
        <authorList>
            <person name="Tsai Y.-C."/>
            <person name="Martin N."/>
            <person name="Korlach J."/>
            <person name="Wiedmann M."/>
        </authorList>
    </citation>
    <scope>NUCLEOTIDE SEQUENCE [LARGE SCALE GENOMIC DNA]</scope>
    <source>
        <strain evidence="1 3">DSM 18334</strain>
    </source>
</reference>
<evidence type="ECO:0000313" key="3">
    <source>
        <dbReference type="Proteomes" id="UP000029734"/>
    </source>
</evidence>
<accession>A0A098M2N2</accession>
<reference evidence="1 3" key="1">
    <citation type="submission" date="2014-08" db="EMBL/GenBank/DDBJ databases">
        <authorList>
            <person name="den Bakker H.C."/>
        </authorList>
    </citation>
    <scope>NUCLEOTIDE SEQUENCE [LARGE SCALE GENOMIC DNA]</scope>
    <source>
        <strain evidence="1 3">DSM 18334</strain>
    </source>
</reference>
<keyword evidence="3" id="KW-1185">Reference proteome</keyword>
<name>A0A098M2N2_9BACL</name>